<comment type="caution">
    <text evidence="12">The sequence shown here is derived from an EMBL/GenBank/DDBJ whole genome shotgun (WGS) entry which is preliminary data.</text>
</comment>
<dbReference type="Pfam" id="PF22689">
    <property type="entry name" value="FGAR-AT_PurM_N-like"/>
    <property type="match status" value="1"/>
</dbReference>
<keyword evidence="2" id="KW-0479">Metal-binding</keyword>
<evidence type="ECO:0000256" key="7">
    <source>
        <dbReference type="SAM" id="MobiDB-lite"/>
    </source>
</evidence>
<dbReference type="SUPFAM" id="SSF55326">
    <property type="entry name" value="PurM N-terminal domain-like"/>
    <property type="match status" value="2"/>
</dbReference>
<dbReference type="Pfam" id="PF18076">
    <property type="entry name" value="FGAR-AT_N"/>
    <property type="match status" value="1"/>
</dbReference>
<evidence type="ECO:0000313" key="13">
    <source>
        <dbReference type="Proteomes" id="UP000078348"/>
    </source>
</evidence>
<evidence type="ECO:0000256" key="4">
    <source>
        <dbReference type="ARBA" id="ARBA00022755"/>
    </source>
</evidence>
<feature type="domain" description="Phosphoribosylformylglycinamidine synthase N-terminal" evidence="10">
    <location>
        <begin position="44"/>
        <end position="157"/>
    </location>
</feature>
<dbReference type="CDD" id="cd02204">
    <property type="entry name" value="PurL_repeat2"/>
    <property type="match status" value="1"/>
</dbReference>
<dbReference type="PROSITE" id="PS51273">
    <property type="entry name" value="GATASE_TYPE_1"/>
    <property type="match status" value="1"/>
</dbReference>
<keyword evidence="13" id="KW-1185">Reference proteome</keyword>
<sequence length="1368" mass="152489">MLTCSNQLVHYYRYPGLTCATEENILRKLQNALGNCVKEIKTELCYNLDVSCDFKEEEKDVVRFLLSESYNQNGFGTHSFLKKEGPYDLLVEVGPRINIVTAWCTNALSIFRSSNITNVRRIEMSKRYLIVSDEALCLKTVESLLHDEMTETIYTETLQSFAANNTPEEVQTIPVMEEGETAIERINLAWSLALSPDEVRLITSIFRDKLHRNPTDVELMDLFQSNNEHCRRYLCNGKVVVDGEEKPFTMNQLLQACKPVTAFPSTMISFGKDGSAIKGTLAEALNSETPYEPSRTISTFQNKNPVVTMTTHNFPSGVTPFPGAETGVGGQIREVVSTGNGAKVIGGASGLFVGNLNIPGYHQPWEEASDYPKLYSSPLTILLEASAGAADYANKFGEPIIAGTTRSFGSVLPSGERSEYIKPVVISDGFGICYDSIHTDEAIDDDIVIAKIGGPAFRMGLKGGVYSSKQQETNHRKKHHSTNSSMSRRSVDRALGTASESPRQEEDALHVGESASQEESVSPRQEEEEAAEPNIDFEGVQRGDAEMGNKLCRVINTCVTMGQKNPILHIFNQGAGGNSHIMKMIVECRSKEKSGVMVDLDRIVLGDKSLSAREIWGAEYQENVCVLIKKENIELLRKICERERIYFMVIGKVTNSGKIEVFSNRQLVVDLPVDLTYTNIPQHVYTDTSRPLVTRPLVLPSTFSLTDLVTRTFHLLSVGSKRFFVNKFDRSITGLIASQPCCGPLFLPIADVAVIAKDYRSRTSGLAYAIGEQPIKSFISARNMVRLTIGEAMTNLVFGNVNSYSDIHFVLSFNCAGKLPGETAYMYQCCEEIQQCMKELRLEIVNVKDSVSMAVCMGEQTVKAPFTLVATAFANCEEVLDIVTPDVKHAAQRSKLLFIDLNDSAPSLGGSALAQVFDQVGDSCPSVDLALLQRAFRILHSLIKQQHVLAGHDRSDGGLITTLLEMVFAGDCGAEITLPEGVDSTAYLFNEGLGWVIEVDEPLCEPLLRSFADSSVSAVVVGTTTTERRVVVKQGERVLLDEATLALREEWERTSYELELMTYNKTYVEKEHEARKTMRAPQWHATFLPSPTKNALLLNSNKYRVGIVREEGTNCDREMVAAFFKSGLEPWLITISDLMDRRANVRDFSGLVFCGGFSFGDVLDSARGWAGCILFNKTIKDQFEWYAKQEDRFTLGVCNGCQLMSQINYVPFPLPDRAKQPRFIQNRAGKLECRVVNVRIEKSKSVLLRGMEGSTLGVWIAHGEGRCYWPDAAVKAEAERQGCVAMKYVDNEGNYAEDYPYNPNGSDSSIAALCSADGRHLCMMPHPERTLTRWAWPYWPEEWDFTESPWLKLFQNARLWCEEVHRQD</sequence>
<evidence type="ECO:0000259" key="8">
    <source>
        <dbReference type="Pfam" id="PF02769"/>
    </source>
</evidence>
<dbReference type="InterPro" id="IPR029062">
    <property type="entry name" value="Class_I_gatase-like"/>
</dbReference>
<dbReference type="EMBL" id="LXWW01000195">
    <property type="protein sequence ID" value="OAO14937.1"/>
    <property type="molecule type" value="Genomic_DNA"/>
</dbReference>
<protein>
    <submittedName>
        <fullName evidence="12">Phosphoribosylformylglycinamidine synthase</fullName>
    </submittedName>
</protein>
<evidence type="ECO:0000259" key="11">
    <source>
        <dbReference type="Pfam" id="PF22689"/>
    </source>
</evidence>
<keyword evidence="4" id="KW-0658">Purine biosynthesis</keyword>
<evidence type="ECO:0000256" key="2">
    <source>
        <dbReference type="ARBA" id="ARBA00022723"/>
    </source>
</evidence>
<reference evidence="12 13" key="1">
    <citation type="submission" date="2016-05" db="EMBL/GenBank/DDBJ databases">
        <title>Nuclear genome of Blastocystis sp. subtype 1 NandII.</title>
        <authorList>
            <person name="Gentekaki E."/>
            <person name="Curtis B."/>
            <person name="Stairs C."/>
            <person name="Eme L."/>
            <person name="Herman E."/>
            <person name="Klimes V."/>
            <person name="Arias M.C."/>
            <person name="Elias M."/>
            <person name="Hilliou F."/>
            <person name="Klute M."/>
            <person name="Malik S.-B."/>
            <person name="Pightling A."/>
            <person name="Rachubinski R."/>
            <person name="Salas D."/>
            <person name="Schlacht A."/>
            <person name="Suga H."/>
            <person name="Archibald J."/>
            <person name="Ball S.G."/>
            <person name="Clark G."/>
            <person name="Dacks J."/>
            <person name="Van Der Giezen M."/>
            <person name="Tsaousis A."/>
            <person name="Roger A."/>
        </authorList>
    </citation>
    <scope>NUCLEOTIDE SEQUENCE [LARGE SCALE GENOMIC DNA]</scope>
    <source>
        <strain evidence="13">ATCC 50177 / NandII</strain>
    </source>
</reference>
<keyword evidence="5" id="KW-0067">ATP-binding</keyword>
<dbReference type="InterPro" id="IPR055181">
    <property type="entry name" value="FGAR-AT_PurM_N-like"/>
</dbReference>
<feature type="domain" description="PurM-like C-terminal" evidence="8">
    <location>
        <begin position="907"/>
        <end position="1032"/>
    </location>
</feature>
<dbReference type="InterPro" id="IPR036604">
    <property type="entry name" value="PurS-like_sf"/>
</dbReference>
<dbReference type="GO" id="GO:0046872">
    <property type="term" value="F:metal ion binding"/>
    <property type="evidence" value="ECO:0007669"/>
    <property type="project" value="UniProtKB-KW"/>
</dbReference>
<dbReference type="GO" id="GO:0006164">
    <property type="term" value="P:purine nucleotide biosynthetic process"/>
    <property type="evidence" value="ECO:0007669"/>
    <property type="project" value="UniProtKB-KW"/>
</dbReference>
<feature type="region of interest" description="Disordered" evidence="7">
    <location>
        <begin position="468"/>
        <end position="542"/>
    </location>
</feature>
<dbReference type="GO" id="GO:0004642">
    <property type="term" value="F:phosphoribosylformylglycinamidine synthase activity"/>
    <property type="evidence" value="ECO:0007669"/>
    <property type="project" value="TreeGrafter"/>
</dbReference>
<feature type="domain" description="Phosphoribosylformylglycinamidine synthase linker" evidence="9">
    <location>
        <begin position="183"/>
        <end position="231"/>
    </location>
</feature>
<dbReference type="Gene3D" id="1.10.8.750">
    <property type="entry name" value="Phosphoribosylformylglycinamidine synthase, linker domain"/>
    <property type="match status" value="1"/>
</dbReference>
<organism evidence="12 13">
    <name type="scientific">Blastocystis sp. subtype 1 (strain ATCC 50177 / NandII)</name>
    <dbReference type="NCBI Taxonomy" id="478820"/>
    <lineage>
        <taxon>Eukaryota</taxon>
        <taxon>Sar</taxon>
        <taxon>Stramenopiles</taxon>
        <taxon>Bigyra</taxon>
        <taxon>Opalozoa</taxon>
        <taxon>Opalinata</taxon>
        <taxon>Blastocystidae</taxon>
        <taxon>Blastocystis</taxon>
    </lineage>
</organism>
<dbReference type="GO" id="GO:0005737">
    <property type="term" value="C:cytoplasm"/>
    <property type="evidence" value="ECO:0007669"/>
    <property type="project" value="TreeGrafter"/>
</dbReference>
<dbReference type="InterPro" id="IPR036921">
    <property type="entry name" value="PurM-like_N_sf"/>
</dbReference>
<dbReference type="SUPFAM" id="SSF82697">
    <property type="entry name" value="PurS-like"/>
    <property type="match status" value="1"/>
</dbReference>
<name>A0A196SFL2_BLAHN</name>
<dbReference type="Gene3D" id="3.30.1330.10">
    <property type="entry name" value="PurM-like, N-terminal domain"/>
    <property type="match status" value="2"/>
</dbReference>
<evidence type="ECO:0000256" key="5">
    <source>
        <dbReference type="ARBA" id="ARBA00022840"/>
    </source>
</evidence>
<dbReference type="InterPro" id="IPR010918">
    <property type="entry name" value="PurM-like_C_dom"/>
</dbReference>
<evidence type="ECO:0000313" key="12">
    <source>
        <dbReference type="EMBL" id="OAO14937.1"/>
    </source>
</evidence>
<dbReference type="InterPro" id="IPR041609">
    <property type="entry name" value="PurL_linker"/>
</dbReference>
<dbReference type="Proteomes" id="UP000078348">
    <property type="component" value="Unassembled WGS sequence"/>
</dbReference>
<feature type="domain" description="PurM-like C-terminal" evidence="8">
    <location>
        <begin position="525"/>
        <end position="662"/>
    </location>
</feature>
<dbReference type="SUPFAM" id="SSF56042">
    <property type="entry name" value="PurM C-terminal domain-like"/>
    <property type="match status" value="2"/>
</dbReference>
<dbReference type="NCBIfam" id="NF003672">
    <property type="entry name" value="PRK05297.1"/>
    <property type="match status" value="1"/>
</dbReference>
<evidence type="ECO:0000256" key="3">
    <source>
        <dbReference type="ARBA" id="ARBA00022741"/>
    </source>
</evidence>
<dbReference type="PANTHER" id="PTHR10099:SF1">
    <property type="entry name" value="PHOSPHORIBOSYLFORMYLGLYCINAMIDINE SYNTHASE"/>
    <property type="match status" value="1"/>
</dbReference>
<accession>A0A196SFL2</accession>
<keyword evidence="6" id="KW-0460">Magnesium</keyword>
<dbReference type="Pfam" id="PF13507">
    <property type="entry name" value="GATase_5"/>
    <property type="match status" value="1"/>
</dbReference>
<keyword evidence="1" id="KW-0436">Ligase</keyword>
<dbReference type="Pfam" id="PF02769">
    <property type="entry name" value="AIRS_C"/>
    <property type="match status" value="2"/>
</dbReference>
<dbReference type="CDD" id="cd01740">
    <property type="entry name" value="GATase1_FGAR_AT"/>
    <property type="match status" value="1"/>
</dbReference>
<dbReference type="PANTHER" id="PTHR10099">
    <property type="entry name" value="PHOSPHORIBOSYLFORMYLGLYCINAMIDINE SYNTHASE"/>
    <property type="match status" value="1"/>
</dbReference>
<evidence type="ECO:0000256" key="6">
    <source>
        <dbReference type="ARBA" id="ARBA00022842"/>
    </source>
</evidence>
<evidence type="ECO:0000256" key="1">
    <source>
        <dbReference type="ARBA" id="ARBA00022598"/>
    </source>
</evidence>
<dbReference type="SUPFAM" id="SSF109736">
    <property type="entry name" value="FGAM synthase PurL, linker domain"/>
    <property type="match status" value="1"/>
</dbReference>
<feature type="domain" description="FGAR-AT PurM N-terminal-like" evidence="11">
    <location>
        <begin position="720"/>
        <end position="874"/>
    </location>
</feature>
<dbReference type="InterPro" id="IPR036676">
    <property type="entry name" value="PurM-like_C_sf"/>
</dbReference>
<dbReference type="SUPFAM" id="SSF52317">
    <property type="entry name" value="Class I glutamine amidotransferase-like"/>
    <property type="match status" value="1"/>
</dbReference>
<keyword evidence="3" id="KW-0547">Nucleotide-binding</keyword>
<dbReference type="STRING" id="478820.A0A196SFL2"/>
<dbReference type="Gene3D" id="3.40.50.880">
    <property type="match status" value="1"/>
</dbReference>
<dbReference type="Gene3D" id="3.90.650.10">
    <property type="entry name" value="PurM-like C-terminal domain"/>
    <property type="match status" value="2"/>
</dbReference>
<dbReference type="InterPro" id="IPR040707">
    <property type="entry name" value="FGAR-AT_N"/>
</dbReference>
<gene>
    <name evidence="12" type="ORF">AV274_3363</name>
</gene>
<dbReference type="GO" id="GO:0005524">
    <property type="term" value="F:ATP binding"/>
    <property type="evidence" value="ECO:0007669"/>
    <property type="project" value="UniProtKB-KW"/>
</dbReference>
<dbReference type="Pfam" id="PF18072">
    <property type="entry name" value="FGAR-AT_linker"/>
    <property type="match status" value="1"/>
</dbReference>
<dbReference type="SMART" id="SM01211">
    <property type="entry name" value="GATase_5"/>
    <property type="match status" value="1"/>
</dbReference>
<evidence type="ECO:0000259" key="9">
    <source>
        <dbReference type="Pfam" id="PF18072"/>
    </source>
</evidence>
<evidence type="ECO:0000259" key="10">
    <source>
        <dbReference type="Pfam" id="PF18076"/>
    </source>
</evidence>
<proteinExistence type="predicted"/>
<dbReference type="OrthoDB" id="6666987at2759"/>